<protein>
    <submittedName>
        <fullName evidence="2">Uncharacterized protein</fullName>
    </submittedName>
</protein>
<name>A0A7H8UU14_9PAST</name>
<evidence type="ECO:0000313" key="2">
    <source>
        <dbReference type="EMBL" id="QLB39932.1"/>
    </source>
</evidence>
<dbReference type="EMBL" id="CP055306">
    <property type="protein sequence ID" value="QLB39932.1"/>
    <property type="molecule type" value="Genomic_DNA"/>
</dbReference>
<reference evidence="2 3" key="1">
    <citation type="submission" date="2020-06" db="EMBL/GenBank/DDBJ databases">
        <title>Mannheimia pernigra sp. nov. isolated from bovine respiratory tract.</title>
        <authorList>
            <person name="Kuhnert P."/>
            <person name="Akarsu-Egger H."/>
        </authorList>
    </citation>
    <scope>NUCLEOTIDE SEQUENCE [LARGE SCALE GENOMIC DNA]</scope>
    <source>
        <strain evidence="2 3">BNO311</strain>
    </source>
</reference>
<evidence type="ECO:0000313" key="1">
    <source>
        <dbReference type="EMBL" id="QLB39624.1"/>
    </source>
</evidence>
<gene>
    <name evidence="1" type="ORF">HV559_01305</name>
    <name evidence="2" type="ORF">HV559_03065</name>
</gene>
<keyword evidence="3" id="KW-1185">Reference proteome</keyword>
<proteinExistence type="predicted"/>
<evidence type="ECO:0000313" key="3">
    <source>
        <dbReference type="Proteomes" id="UP000509660"/>
    </source>
</evidence>
<dbReference type="RefSeq" id="WP_176807685.1">
    <property type="nucleotide sequence ID" value="NZ_CP055302.1"/>
</dbReference>
<sequence length="103" mass="11732">MNELVARATDEGLLSKYKRKKAPKYKLSKKEFDGLESVKVTPIGTFLIFNQEMDVSDFDVKGKFERMEKHGNLIAISHEKVSAPKWITVEFGGKKLVLSRSNK</sequence>
<accession>A0A7H8UU14</accession>
<organism evidence="2 3">
    <name type="scientific">Mannheimia pernigra</name>
    <dbReference type="NCBI Taxonomy" id="111844"/>
    <lineage>
        <taxon>Bacteria</taxon>
        <taxon>Pseudomonadati</taxon>
        <taxon>Pseudomonadota</taxon>
        <taxon>Gammaproteobacteria</taxon>
        <taxon>Pasteurellales</taxon>
        <taxon>Pasteurellaceae</taxon>
        <taxon>Mannheimia</taxon>
    </lineage>
</organism>
<dbReference type="EMBL" id="CP055306">
    <property type="protein sequence ID" value="QLB39624.1"/>
    <property type="molecule type" value="Genomic_DNA"/>
</dbReference>
<dbReference type="AlphaFoldDB" id="A0A7H8UU14"/>
<dbReference type="Proteomes" id="UP000509660">
    <property type="component" value="Chromosome"/>
</dbReference>